<sequence>MPNKWYQELWFGGCKFLVCSVVAVLSDLPHQKRIILCIVGELFVVAWLLLCFCNGTCFKRHEVVIGKFDGRMFFGLWQVQVKDVLIQSGLHKMRKVCAYCPGGASSAKGSEVRNAMEDDELLAGPQLHMGIGWQLMQVV</sequence>
<keyword evidence="1" id="KW-0812">Transmembrane</keyword>
<reference evidence="2 3" key="1">
    <citation type="journal article" date="2023" name="Plants (Basel)">
        <title>Bridging the Gap: Combining Genomics and Transcriptomics Approaches to Understand Stylosanthes scabra, an Orphan Legume from the Brazilian Caatinga.</title>
        <authorList>
            <person name="Ferreira-Neto J.R.C."/>
            <person name="da Silva M.D."/>
            <person name="Binneck E."/>
            <person name="de Melo N.F."/>
            <person name="da Silva R.H."/>
            <person name="de Melo A.L.T.M."/>
            <person name="Pandolfi V."/>
            <person name="Bustamante F.O."/>
            <person name="Brasileiro-Vidal A.C."/>
            <person name="Benko-Iseppon A.M."/>
        </authorList>
    </citation>
    <scope>NUCLEOTIDE SEQUENCE [LARGE SCALE GENOMIC DNA]</scope>
    <source>
        <tissue evidence="2">Leaves</tissue>
    </source>
</reference>
<dbReference type="EMBL" id="JASCZI010244473">
    <property type="protein sequence ID" value="MED6214193.1"/>
    <property type="molecule type" value="Genomic_DNA"/>
</dbReference>
<evidence type="ECO:0000313" key="3">
    <source>
        <dbReference type="Proteomes" id="UP001341840"/>
    </source>
</evidence>
<organism evidence="2 3">
    <name type="scientific">Stylosanthes scabra</name>
    <dbReference type="NCBI Taxonomy" id="79078"/>
    <lineage>
        <taxon>Eukaryota</taxon>
        <taxon>Viridiplantae</taxon>
        <taxon>Streptophyta</taxon>
        <taxon>Embryophyta</taxon>
        <taxon>Tracheophyta</taxon>
        <taxon>Spermatophyta</taxon>
        <taxon>Magnoliopsida</taxon>
        <taxon>eudicotyledons</taxon>
        <taxon>Gunneridae</taxon>
        <taxon>Pentapetalae</taxon>
        <taxon>rosids</taxon>
        <taxon>fabids</taxon>
        <taxon>Fabales</taxon>
        <taxon>Fabaceae</taxon>
        <taxon>Papilionoideae</taxon>
        <taxon>50 kb inversion clade</taxon>
        <taxon>dalbergioids sensu lato</taxon>
        <taxon>Dalbergieae</taxon>
        <taxon>Pterocarpus clade</taxon>
        <taxon>Stylosanthes</taxon>
    </lineage>
</organism>
<feature type="transmembrane region" description="Helical" evidence="1">
    <location>
        <begin position="6"/>
        <end position="26"/>
    </location>
</feature>
<keyword evidence="1" id="KW-0472">Membrane</keyword>
<feature type="transmembrane region" description="Helical" evidence="1">
    <location>
        <begin position="33"/>
        <end position="50"/>
    </location>
</feature>
<keyword evidence="3" id="KW-1185">Reference proteome</keyword>
<name>A0ABU6Z058_9FABA</name>
<keyword evidence="1" id="KW-1133">Transmembrane helix</keyword>
<accession>A0ABU6Z058</accession>
<gene>
    <name evidence="2" type="ORF">PIB30_100537</name>
</gene>
<evidence type="ECO:0000313" key="2">
    <source>
        <dbReference type="EMBL" id="MED6214193.1"/>
    </source>
</evidence>
<proteinExistence type="predicted"/>
<evidence type="ECO:0000256" key="1">
    <source>
        <dbReference type="SAM" id="Phobius"/>
    </source>
</evidence>
<comment type="caution">
    <text evidence="2">The sequence shown here is derived from an EMBL/GenBank/DDBJ whole genome shotgun (WGS) entry which is preliminary data.</text>
</comment>
<dbReference type="Proteomes" id="UP001341840">
    <property type="component" value="Unassembled WGS sequence"/>
</dbReference>
<protein>
    <submittedName>
        <fullName evidence="2">Uncharacterized protein</fullName>
    </submittedName>
</protein>